<keyword evidence="1" id="KW-0472">Membrane</keyword>
<dbReference type="InterPro" id="IPR011146">
    <property type="entry name" value="HIT-like"/>
</dbReference>
<evidence type="ECO:0000313" key="4">
    <source>
        <dbReference type="Proteomes" id="UP000820818"/>
    </source>
</evidence>
<dbReference type="Gene3D" id="3.30.428.10">
    <property type="entry name" value="HIT-like"/>
    <property type="match status" value="1"/>
</dbReference>
<dbReference type="InterPro" id="IPR036265">
    <property type="entry name" value="HIT-like_sf"/>
</dbReference>
<feature type="transmembrane region" description="Helical" evidence="1">
    <location>
        <begin position="6"/>
        <end position="26"/>
    </location>
</feature>
<dbReference type="PANTHER" id="PTHR46243">
    <property type="entry name" value="BIS(5'-ADENOSYL)-TRIPHOSPHATASE"/>
    <property type="match status" value="1"/>
</dbReference>
<proteinExistence type="predicted"/>
<dbReference type="EMBL" id="WJBH02000002">
    <property type="protein sequence ID" value="KAI9563148.1"/>
    <property type="molecule type" value="Genomic_DNA"/>
</dbReference>
<keyword evidence="1" id="KW-0812">Transmembrane</keyword>
<dbReference type="Proteomes" id="UP000820818">
    <property type="component" value="Linkage Group LG2"/>
</dbReference>
<evidence type="ECO:0000313" key="3">
    <source>
        <dbReference type="EMBL" id="KAI9563148.1"/>
    </source>
</evidence>
<sequence length="147" mass="16938">MTHDFQLTEAFFSLVVLLLPSPAIFYRSKYSVAFVKPKCVVARQVLVMPVKTTKRTLDMQPEELADLFLTAQQVQRIMNLFHGISFSMIAVQDGPNAGQSIQHSMCKENDEVYDELNKRDKVPDISYRTKEEMKKEAGELRQFFKSL</sequence>
<keyword evidence="4" id="KW-1185">Reference proteome</keyword>
<protein>
    <recommendedName>
        <fullName evidence="2">HIT domain-containing protein</fullName>
    </recommendedName>
</protein>
<dbReference type="PANTHER" id="PTHR46243:SF1">
    <property type="entry name" value="BIS(5'-ADENOSYL)-TRIPHOSPHATASE"/>
    <property type="match status" value="1"/>
</dbReference>
<gene>
    <name evidence="3" type="ORF">GHT06_010606</name>
</gene>
<evidence type="ECO:0000259" key="2">
    <source>
        <dbReference type="Pfam" id="PF01230"/>
    </source>
</evidence>
<dbReference type="AlphaFoldDB" id="A0AAD5LSG7"/>
<keyword evidence="1" id="KW-1133">Transmembrane helix</keyword>
<evidence type="ECO:0000256" key="1">
    <source>
        <dbReference type="SAM" id="Phobius"/>
    </source>
</evidence>
<accession>A0AAD5LSG7</accession>
<reference evidence="3 4" key="1">
    <citation type="submission" date="2022-05" db="EMBL/GenBank/DDBJ databases">
        <title>A multi-omics perspective on studying reproductive biology in Daphnia sinensis.</title>
        <authorList>
            <person name="Jia J."/>
        </authorList>
    </citation>
    <scope>NUCLEOTIDE SEQUENCE [LARGE SCALE GENOMIC DNA]</scope>
    <source>
        <strain evidence="3 4">WSL</strain>
    </source>
</reference>
<comment type="caution">
    <text evidence="3">The sequence shown here is derived from an EMBL/GenBank/DDBJ whole genome shotgun (WGS) entry which is preliminary data.</text>
</comment>
<organism evidence="3 4">
    <name type="scientific">Daphnia sinensis</name>
    <dbReference type="NCBI Taxonomy" id="1820382"/>
    <lineage>
        <taxon>Eukaryota</taxon>
        <taxon>Metazoa</taxon>
        <taxon>Ecdysozoa</taxon>
        <taxon>Arthropoda</taxon>
        <taxon>Crustacea</taxon>
        <taxon>Branchiopoda</taxon>
        <taxon>Diplostraca</taxon>
        <taxon>Cladocera</taxon>
        <taxon>Anomopoda</taxon>
        <taxon>Daphniidae</taxon>
        <taxon>Daphnia</taxon>
        <taxon>Daphnia similis group</taxon>
    </lineage>
</organism>
<name>A0AAD5LSG7_9CRUS</name>
<dbReference type="SUPFAM" id="SSF54197">
    <property type="entry name" value="HIT-like"/>
    <property type="match status" value="1"/>
</dbReference>
<dbReference type="InterPro" id="IPR051884">
    <property type="entry name" value="Bis(5'-adenosyl)-TPase_reg"/>
</dbReference>
<dbReference type="Pfam" id="PF01230">
    <property type="entry name" value="HIT"/>
    <property type="match status" value="1"/>
</dbReference>
<dbReference type="GO" id="GO:0003824">
    <property type="term" value="F:catalytic activity"/>
    <property type="evidence" value="ECO:0007669"/>
    <property type="project" value="InterPro"/>
</dbReference>
<feature type="domain" description="HIT" evidence="2">
    <location>
        <begin position="24"/>
        <end position="103"/>
    </location>
</feature>